<keyword evidence="1" id="KW-0472">Membrane</keyword>
<dbReference type="eggNOG" id="ENOG50334YR">
    <property type="taxonomic scope" value="Bacteria"/>
</dbReference>
<feature type="transmembrane region" description="Helical" evidence="1">
    <location>
        <begin position="104"/>
        <end position="126"/>
    </location>
</feature>
<feature type="transmembrane region" description="Helical" evidence="1">
    <location>
        <begin position="68"/>
        <end position="92"/>
    </location>
</feature>
<reference evidence="3" key="2">
    <citation type="submission" date="2007-11" db="EMBL/GenBank/DDBJ databases">
        <title>Complete sequence of Delftia acidovorans DSM 14801 / SPH-1.</title>
        <authorList>
            <person name="Copeland A."/>
            <person name="Lucas S."/>
            <person name="Lapidus A."/>
            <person name="Barry K."/>
            <person name="Glavina del Rio T."/>
            <person name="Dalin E."/>
            <person name="Tice H."/>
            <person name="Pitluck S."/>
            <person name="Lowry S."/>
            <person name="Clum A."/>
            <person name="Schmutz J."/>
            <person name="Larimer F."/>
            <person name="Land M."/>
            <person name="Hauser L."/>
            <person name="Kyrpides N."/>
            <person name="Kim E."/>
            <person name="Schleheck D."/>
            <person name="Richardson P."/>
        </authorList>
    </citation>
    <scope>NUCLEOTIDE SEQUENCE [LARGE SCALE GENOMIC DNA]</scope>
    <source>
        <strain evidence="3">DSM 14801 / SPH-1</strain>
    </source>
</reference>
<keyword evidence="1" id="KW-0812">Transmembrane</keyword>
<sequence>MKNGFINIAYECTKLQPSTRQHGPCLQSCTCRAESTSGLTGSVSMPPTSASASISPAAPRSRKLHRRFAPVVFAFYMSAIMAFLMCCAIVGANSGLGADYLRRVIQAYVLAMPVAFVCVMVVRPLVGKLVAATVHL</sequence>
<gene>
    <name evidence="2" type="ordered locus">Daci_5067</name>
</gene>
<evidence type="ECO:0008006" key="4">
    <source>
        <dbReference type="Google" id="ProtNLM"/>
    </source>
</evidence>
<name>A9BN01_DELAS</name>
<dbReference type="InterPro" id="IPR021529">
    <property type="entry name" value="DUF2798"/>
</dbReference>
<keyword evidence="3" id="KW-1185">Reference proteome</keyword>
<evidence type="ECO:0000313" key="3">
    <source>
        <dbReference type="Proteomes" id="UP000000784"/>
    </source>
</evidence>
<dbReference type="Proteomes" id="UP000000784">
    <property type="component" value="Chromosome"/>
</dbReference>
<evidence type="ECO:0000256" key="1">
    <source>
        <dbReference type="SAM" id="Phobius"/>
    </source>
</evidence>
<dbReference type="HOGENOM" id="CLU_1872040_0_0_4"/>
<dbReference type="AlphaFoldDB" id="A9BN01"/>
<organism evidence="2 3">
    <name type="scientific">Delftia acidovorans (strain DSM 14801 / SPH-1)</name>
    <dbReference type="NCBI Taxonomy" id="398578"/>
    <lineage>
        <taxon>Bacteria</taxon>
        <taxon>Pseudomonadati</taxon>
        <taxon>Pseudomonadota</taxon>
        <taxon>Betaproteobacteria</taxon>
        <taxon>Burkholderiales</taxon>
        <taxon>Comamonadaceae</taxon>
        <taxon>Delftia</taxon>
    </lineage>
</organism>
<protein>
    <recommendedName>
        <fullName evidence="4">DUF2798 domain-containing protein</fullName>
    </recommendedName>
</protein>
<proteinExistence type="predicted"/>
<keyword evidence="1" id="KW-1133">Transmembrane helix</keyword>
<dbReference type="EMBL" id="CP000884">
    <property type="protein sequence ID" value="ABX37696.1"/>
    <property type="molecule type" value="Genomic_DNA"/>
</dbReference>
<evidence type="ECO:0000313" key="2">
    <source>
        <dbReference type="EMBL" id="ABX37696.1"/>
    </source>
</evidence>
<reference evidence="2 3" key="1">
    <citation type="journal article" date="2004" name="Appl. Environ. Microbiol.">
        <title>Mineralization of individual congeners of linear alkylbenzenesulfonate by defined pairs of heterotrophic bacteria.</title>
        <authorList>
            <person name="Schleheck D."/>
            <person name="Knepper T.P."/>
            <person name="Fischer K."/>
            <person name="Cook A.M."/>
        </authorList>
    </citation>
    <scope>NUCLEOTIDE SEQUENCE [LARGE SCALE GENOMIC DNA]</scope>
    <source>
        <strain evidence="3">DSM 14801 / SPH-1</strain>
    </source>
</reference>
<dbReference type="KEGG" id="dac:Daci_5067"/>
<dbReference type="Pfam" id="PF11391">
    <property type="entry name" value="DUF2798"/>
    <property type="match status" value="1"/>
</dbReference>
<accession>A9BN01</accession>